<dbReference type="InterPro" id="IPR014735">
    <property type="entry name" value="Transposase_Tn5-like_N"/>
</dbReference>
<dbReference type="HOGENOM" id="CLU_2857332_0_0_3"/>
<dbReference type="OrthoDB" id="489893at2"/>
<dbReference type="InterPro" id="IPR038215">
    <property type="entry name" value="TN5-like_N_sf"/>
</dbReference>
<sequence length="73" mass="8543">MQTWWKKNFAECQFSDQRLTHRALKIGQAICEGFGQALSSIFKTATELKRSYEFSPMGKLVLRHSDYDRIVWG</sequence>
<evidence type="ECO:0000313" key="2">
    <source>
        <dbReference type="EMBL" id="ABW30918.1"/>
    </source>
</evidence>
<dbReference type="KEGG" id="amr:AM1_5984"/>
<name>B0C2N0_ACAM1</name>
<evidence type="ECO:0000313" key="3">
    <source>
        <dbReference type="Proteomes" id="UP000000268"/>
    </source>
</evidence>
<evidence type="ECO:0000259" key="1">
    <source>
        <dbReference type="Pfam" id="PF14706"/>
    </source>
</evidence>
<reference evidence="2 3" key="1">
    <citation type="journal article" date="2008" name="Proc. Natl. Acad. Sci. U.S.A.">
        <title>Niche adaptation and genome expansion in the chlorophyll d-producing cyanobacterium Acaryochloris marina.</title>
        <authorList>
            <person name="Swingley W.D."/>
            <person name="Chen M."/>
            <person name="Cheung P.C."/>
            <person name="Conrad A.L."/>
            <person name="Dejesa L.C."/>
            <person name="Hao J."/>
            <person name="Honchak B.M."/>
            <person name="Karbach L.E."/>
            <person name="Kurdoglu A."/>
            <person name="Lahiri S."/>
            <person name="Mastrian S.D."/>
            <person name="Miyashita H."/>
            <person name="Page L."/>
            <person name="Ramakrishna P."/>
            <person name="Satoh S."/>
            <person name="Sattley W.M."/>
            <person name="Shimada Y."/>
            <person name="Taylor H.L."/>
            <person name="Tomo T."/>
            <person name="Tsuchiya T."/>
            <person name="Wang Z.T."/>
            <person name="Raymond J."/>
            <person name="Mimuro M."/>
            <person name="Blankenship R.E."/>
            <person name="Touchman J.W."/>
        </authorList>
    </citation>
    <scope>NUCLEOTIDE SEQUENCE [LARGE SCALE GENOMIC DNA]</scope>
    <source>
        <strain evidence="3">MBIC 11017</strain>
    </source>
</reference>
<feature type="domain" description="Transposase Tn5-like N-terminal" evidence="1">
    <location>
        <begin position="1"/>
        <end position="54"/>
    </location>
</feature>
<dbReference type="Pfam" id="PF14706">
    <property type="entry name" value="Tnp_DNA_bind"/>
    <property type="match status" value="1"/>
</dbReference>
<organism evidence="2 3">
    <name type="scientific">Acaryochloris marina (strain MBIC 11017)</name>
    <dbReference type="NCBI Taxonomy" id="329726"/>
    <lineage>
        <taxon>Bacteria</taxon>
        <taxon>Bacillati</taxon>
        <taxon>Cyanobacteriota</taxon>
        <taxon>Cyanophyceae</taxon>
        <taxon>Acaryochloridales</taxon>
        <taxon>Acaryochloridaceae</taxon>
        <taxon>Acaryochloris</taxon>
    </lineage>
</organism>
<dbReference type="RefSeq" id="WP_012166120.1">
    <property type="nucleotide sequence ID" value="NC_009925.1"/>
</dbReference>
<dbReference type="EMBL" id="CP000828">
    <property type="protein sequence ID" value="ABW30918.1"/>
    <property type="molecule type" value="Genomic_DNA"/>
</dbReference>
<dbReference type="Gene3D" id="1.10.246.40">
    <property type="entry name" value="Tn5 transposase, domain 1"/>
    <property type="match status" value="1"/>
</dbReference>
<dbReference type="Proteomes" id="UP000000268">
    <property type="component" value="Chromosome"/>
</dbReference>
<accession>B0C2N0</accession>
<protein>
    <recommendedName>
        <fullName evidence="1">Transposase Tn5-like N-terminal domain-containing protein</fullName>
    </recommendedName>
</protein>
<keyword evidence="3" id="KW-1185">Reference proteome</keyword>
<dbReference type="eggNOG" id="ENOG502ZM9Z">
    <property type="taxonomic scope" value="Bacteria"/>
</dbReference>
<proteinExistence type="predicted"/>
<gene>
    <name evidence="2" type="ordered locus">AM1_5984</name>
</gene>
<dbReference type="AlphaFoldDB" id="B0C2N0"/>